<dbReference type="InterPro" id="IPR000008">
    <property type="entry name" value="C2_dom"/>
</dbReference>
<evidence type="ECO:0000256" key="10">
    <source>
        <dbReference type="ARBA" id="ARBA00023136"/>
    </source>
</evidence>
<gene>
    <name evidence="13" type="ORF">CK820_G0001755</name>
</gene>
<keyword evidence="5" id="KW-1003">Cell membrane</keyword>
<dbReference type="PANTHER" id="PTHR10857">
    <property type="entry name" value="COPINE"/>
    <property type="match status" value="1"/>
</dbReference>
<feature type="domain" description="C2" evidence="12">
    <location>
        <begin position="1"/>
        <end position="135"/>
    </location>
</feature>
<dbReference type="GO" id="GO:0046872">
    <property type="term" value="F:metal ion binding"/>
    <property type="evidence" value="ECO:0007669"/>
    <property type="project" value="UniProtKB-KW"/>
</dbReference>
<dbReference type="InterPro" id="IPR045052">
    <property type="entry name" value="Copine"/>
</dbReference>
<comment type="caution">
    <text evidence="13">The sequence shown here is derived from an EMBL/GenBank/DDBJ whole genome shotgun (WGS) entry which is preliminary data.</text>
</comment>
<sequence length="261" mass="29344">KTIELSDDDFLGECECTLGQIVSSKKLTRPLVIKNGRPAGKGSITISAEEIKDNRVVLFEMEARKLDNKVVKNNLNPVWRPFKISLNSLCYGDMDKTIKVECYDYDNDGSHDLIGTFQTTMTKLKEASRSSPVEFECINEKKRQKKKSYKNSGVISVKQCEITVECTFLDYIMGGCQLNFTVGVDFTGSNGDPRSPDSLHYISPNGVNEYLTALWSVGLIIQDYDADKMFPAFGFGAQIPPQWQVSHEFPMNFNPSNPYCN</sequence>
<keyword evidence="7" id="KW-0479">Metal-binding</keyword>
<dbReference type="AlphaFoldDB" id="A0A2J8PLH3"/>
<evidence type="ECO:0000256" key="11">
    <source>
        <dbReference type="ARBA" id="ARBA00023242"/>
    </source>
</evidence>
<reference evidence="13 14" key="1">
    <citation type="submission" date="2017-12" db="EMBL/GenBank/DDBJ databases">
        <title>High-resolution comparative analysis of great ape genomes.</title>
        <authorList>
            <person name="Pollen A."/>
            <person name="Hastie A."/>
            <person name="Hormozdiari F."/>
            <person name="Dougherty M."/>
            <person name="Liu R."/>
            <person name="Chaisson M."/>
            <person name="Hoppe E."/>
            <person name="Hill C."/>
            <person name="Pang A."/>
            <person name="Hillier L."/>
            <person name="Baker C."/>
            <person name="Armstrong J."/>
            <person name="Shendure J."/>
            <person name="Paten B."/>
            <person name="Wilson R."/>
            <person name="Chao H."/>
            <person name="Schneider V."/>
            <person name="Ventura M."/>
            <person name="Kronenberg Z."/>
            <person name="Murali S."/>
            <person name="Gordon D."/>
            <person name="Cantsilieris S."/>
            <person name="Munson K."/>
            <person name="Nelson B."/>
            <person name="Raja A."/>
            <person name="Underwood J."/>
            <person name="Diekhans M."/>
            <person name="Fiddes I."/>
            <person name="Haussler D."/>
            <person name="Eichler E."/>
        </authorList>
    </citation>
    <scope>NUCLEOTIDE SEQUENCE [LARGE SCALE GENOMIC DNA]</scope>
    <source>
        <strain evidence="13">Yerkes chimp pedigree #C0471</strain>
    </source>
</reference>
<evidence type="ECO:0000256" key="4">
    <source>
        <dbReference type="ARBA" id="ARBA00009048"/>
    </source>
</evidence>
<comment type="similarity">
    <text evidence="4">Belongs to the copine family.</text>
</comment>
<protein>
    <submittedName>
        <fullName evidence="13">CPNE3 isoform 9</fullName>
    </submittedName>
</protein>
<dbReference type="GO" id="GO:0005544">
    <property type="term" value="F:calcium-dependent phospholipid binding"/>
    <property type="evidence" value="ECO:0007669"/>
    <property type="project" value="InterPro"/>
</dbReference>
<dbReference type="PANTHER" id="PTHR10857:SF22">
    <property type="entry name" value="COPINE-3"/>
    <property type="match status" value="1"/>
</dbReference>
<evidence type="ECO:0000256" key="6">
    <source>
        <dbReference type="ARBA" id="ARBA00022490"/>
    </source>
</evidence>
<dbReference type="SUPFAM" id="SSF49562">
    <property type="entry name" value="C2 domain (Calcium/lipid-binding domain, CaLB)"/>
    <property type="match status" value="1"/>
</dbReference>
<dbReference type="GO" id="GO:0071277">
    <property type="term" value="P:cellular response to calcium ion"/>
    <property type="evidence" value="ECO:0007669"/>
    <property type="project" value="UniProtKB-ARBA"/>
</dbReference>
<accession>A0A2J8PLH3</accession>
<keyword evidence="8" id="KW-0677">Repeat</keyword>
<proteinExistence type="inferred from homology"/>
<evidence type="ECO:0000256" key="9">
    <source>
        <dbReference type="ARBA" id="ARBA00022837"/>
    </source>
</evidence>
<dbReference type="Gene3D" id="2.60.40.150">
    <property type="entry name" value="C2 domain"/>
    <property type="match status" value="1"/>
</dbReference>
<dbReference type="InterPro" id="IPR010734">
    <property type="entry name" value="Copine_C"/>
</dbReference>
<evidence type="ECO:0000256" key="3">
    <source>
        <dbReference type="ARBA" id="ARBA00004496"/>
    </source>
</evidence>
<comment type="subcellular location">
    <subcellularLocation>
        <location evidence="2">Cell membrane</location>
    </subcellularLocation>
    <subcellularLocation>
        <location evidence="3">Cytoplasm</location>
    </subcellularLocation>
    <subcellularLocation>
        <location evidence="1">Nucleus</location>
    </subcellularLocation>
</comment>
<name>A0A2J8PLH3_PANTR</name>
<keyword evidence="11" id="KW-0539">Nucleus</keyword>
<dbReference type="GO" id="GO:0005634">
    <property type="term" value="C:nucleus"/>
    <property type="evidence" value="ECO:0007669"/>
    <property type="project" value="UniProtKB-SubCell"/>
</dbReference>
<organism evidence="13 14">
    <name type="scientific">Pan troglodytes</name>
    <name type="common">Chimpanzee</name>
    <dbReference type="NCBI Taxonomy" id="9598"/>
    <lineage>
        <taxon>Eukaryota</taxon>
        <taxon>Metazoa</taxon>
        <taxon>Chordata</taxon>
        <taxon>Craniata</taxon>
        <taxon>Vertebrata</taxon>
        <taxon>Euteleostomi</taxon>
        <taxon>Mammalia</taxon>
        <taxon>Eutheria</taxon>
        <taxon>Euarchontoglires</taxon>
        <taxon>Primates</taxon>
        <taxon>Haplorrhini</taxon>
        <taxon>Catarrhini</taxon>
        <taxon>Hominidae</taxon>
        <taxon>Pan</taxon>
    </lineage>
</organism>
<evidence type="ECO:0000256" key="7">
    <source>
        <dbReference type="ARBA" id="ARBA00022723"/>
    </source>
</evidence>
<dbReference type="PROSITE" id="PS50004">
    <property type="entry name" value="C2"/>
    <property type="match status" value="1"/>
</dbReference>
<feature type="non-terminal residue" evidence="13">
    <location>
        <position position="261"/>
    </location>
</feature>
<evidence type="ECO:0000256" key="1">
    <source>
        <dbReference type="ARBA" id="ARBA00004123"/>
    </source>
</evidence>
<evidence type="ECO:0000259" key="12">
    <source>
        <dbReference type="PROSITE" id="PS50004"/>
    </source>
</evidence>
<dbReference type="Proteomes" id="UP000236370">
    <property type="component" value="Unassembled WGS sequence"/>
</dbReference>
<dbReference type="CDD" id="cd04047">
    <property type="entry name" value="C2B_Copine"/>
    <property type="match status" value="1"/>
</dbReference>
<evidence type="ECO:0000313" key="14">
    <source>
        <dbReference type="Proteomes" id="UP000236370"/>
    </source>
</evidence>
<dbReference type="EMBL" id="NBAG03000213">
    <property type="protein sequence ID" value="PNI84838.1"/>
    <property type="molecule type" value="Genomic_DNA"/>
</dbReference>
<dbReference type="FunFam" id="2.60.40.150:FF:000042">
    <property type="entry name" value="Copine 3"/>
    <property type="match status" value="1"/>
</dbReference>
<feature type="non-terminal residue" evidence="13">
    <location>
        <position position="1"/>
    </location>
</feature>
<dbReference type="Pfam" id="PF00168">
    <property type="entry name" value="C2"/>
    <property type="match status" value="1"/>
</dbReference>
<evidence type="ECO:0000256" key="2">
    <source>
        <dbReference type="ARBA" id="ARBA00004236"/>
    </source>
</evidence>
<keyword evidence="6" id="KW-0963">Cytoplasm</keyword>
<evidence type="ECO:0000313" key="13">
    <source>
        <dbReference type="EMBL" id="PNI84838.1"/>
    </source>
</evidence>
<keyword evidence="9" id="KW-0106">Calcium</keyword>
<dbReference type="GO" id="GO:0005737">
    <property type="term" value="C:cytoplasm"/>
    <property type="evidence" value="ECO:0007669"/>
    <property type="project" value="UniProtKB-SubCell"/>
</dbReference>
<evidence type="ECO:0000256" key="5">
    <source>
        <dbReference type="ARBA" id="ARBA00022475"/>
    </source>
</evidence>
<evidence type="ECO:0000256" key="8">
    <source>
        <dbReference type="ARBA" id="ARBA00022737"/>
    </source>
</evidence>
<dbReference type="InterPro" id="IPR035892">
    <property type="entry name" value="C2_domain_sf"/>
</dbReference>
<dbReference type="GO" id="GO:0005886">
    <property type="term" value="C:plasma membrane"/>
    <property type="evidence" value="ECO:0007669"/>
    <property type="project" value="UniProtKB-SubCell"/>
</dbReference>
<dbReference type="Pfam" id="PF07002">
    <property type="entry name" value="Copine"/>
    <property type="match status" value="1"/>
</dbReference>
<keyword evidence="10" id="KW-0472">Membrane</keyword>
<dbReference type="InterPro" id="IPR037768">
    <property type="entry name" value="C2B_Copine"/>
</dbReference>